<evidence type="ECO:0000256" key="1">
    <source>
        <dbReference type="ARBA" id="ARBA00022723"/>
    </source>
</evidence>
<dbReference type="KEGG" id="gfe:Gferi_19985"/>
<dbReference type="AlphaFoldDB" id="A0A1D8GL33"/>
<evidence type="ECO:0000313" key="4">
    <source>
        <dbReference type="Proteomes" id="UP000095743"/>
    </source>
</evidence>
<name>A0A1D8GL33_9FIRM</name>
<dbReference type="RefSeq" id="WP_069979637.1">
    <property type="nucleotide sequence ID" value="NZ_CP017269.1"/>
</dbReference>
<dbReference type="InterPro" id="IPR002762">
    <property type="entry name" value="CbiX-like"/>
</dbReference>
<keyword evidence="2" id="KW-0456">Lyase</keyword>
<dbReference type="PANTHER" id="PTHR33542:SF3">
    <property type="entry name" value="SIROHYDROCHLORIN FERROCHELATASE, CHLOROPLASTIC"/>
    <property type="match status" value="1"/>
</dbReference>
<dbReference type="SUPFAM" id="SSF53800">
    <property type="entry name" value="Chelatase"/>
    <property type="match status" value="1"/>
</dbReference>
<dbReference type="CDD" id="cd03416">
    <property type="entry name" value="CbiX_SirB_N"/>
    <property type="match status" value="1"/>
</dbReference>
<dbReference type="PANTHER" id="PTHR33542">
    <property type="entry name" value="SIROHYDROCHLORIN FERROCHELATASE, CHLOROPLASTIC"/>
    <property type="match status" value="1"/>
</dbReference>
<keyword evidence="4" id="KW-1185">Reference proteome</keyword>
<dbReference type="Proteomes" id="UP000095743">
    <property type="component" value="Chromosome"/>
</dbReference>
<dbReference type="InterPro" id="IPR050963">
    <property type="entry name" value="Sirohydro_Cobaltochel/CbiX"/>
</dbReference>
<proteinExistence type="predicted"/>
<dbReference type="Gene3D" id="3.40.50.1400">
    <property type="match status" value="1"/>
</dbReference>
<dbReference type="EMBL" id="CP017269">
    <property type="protein sequence ID" value="AOT71612.1"/>
    <property type="molecule type" value="Genomic_DNA"/>
</dbReference>
<reference evidence="3 4" key="1">
    <citation type="submission" date="2016-09" db="EMBL/GenBank/DDBJ databases">
        <title>Genomic analysis reveals versatility of anaerobic energy metabolism of Geosporobacter ferrireducens IRF9 of phylum Firmicutes.</title>
        <authorList>
            <person name="Kim S.-J."/>
        </authorList>
    </citation>
    <scope>NUCLEOTIDE SEQUENCE [LARGE SCALE GENOMIC DNA]</scope>
    <source>
        <strain evidence="3 4">IRF9</strain>
    </source>
</reference>
<protein>
    <recommendedName>
        <fullName evidence="5">Cobalamin biosynthesis protein CbiX</fullName>
    </recommendedName>
</protein>
<evidence type="ECO:0000256" key="2">
    <source>
        <dbReference type="ARBA" id="ARBA00023239"/>
    </source>
</evidence>
<dbReference type="GO" id="GO:0016829">
    <property type="term" value="F:lyase activity"/>
    <property type="evidence" value="ECO:0007669"/>
    <property type="project" value="UniProtKB-KW"/>
</dbReference>
<evidence type="ECO:0008006" key="5">
    <source>
        <dbReference type="Google" id="ProtNLM"/>
    </source>
</evidence>
<accession>A0A1D8GL33</accession>
<gene>
    <name evidence="3" type="ORF">Gferi_19985</name>
</gene>
<sequence>MKTGLFVLGHGSQAQEADEIFSNIVEMVMNITDFEVVGLGSLQISKPSFEEGIEDLIRRGAEHIVIVPMFIFEGNHVKYDIPEALEKIRADYPTVKFTMGKHIGADSRIASIIEERAKQALEV</sequence>
<dbReference type="Pfam" id="PF01903">
    <property type="entry name" value="CbiX"/>
    <property type="match status" value="1"/>
</dbReference>
<dbReference type="GO" id="GO:0046872">
    <property type="term" value="F:metal ion binding"/>
    <property type="evidence" value="ECO:0007669"/>
    <property type="project" value="UniProtKB-KW"/>
</dbReference>
<evidence type="ECO:0000313" key="3">
    <source>
        <dbReference type="EMBL" id="AOT71612.1"/>
    </source>
</evidence>
<dbReference type="STRING" id="1424294.Gferi_19985"/>
<organism evidence="3 4">
    <name type="scientific">Geosporobacter ferrireducens</name>
    <dbReference type="NCBI Taxonomy" id="1424294"/>
    <lineage>
        <taxon>Bacteria</taxon>
        <taxon>Bacillati</taxon>
        <taxon>Bacillota</taxon>
        <taxon>Clostridia</taxon>
        <taxon>Peptostreptococcales</taxon>
        <taxon>Thermotaleaceae</taxon>
        <taxon>Geosporobacter</taxon>
    </lineage>
</organism>
<dbReference type="OrthoDB" id="9797895at2"/>
<keyword evidence="1" id="KW-0479">Metal-binding</keyword>